<dbReference type="GO" id="GO:0005506">
    <property type="term" value="F:iron ion binding"/>
    <property type="evidence" value="ECO:0007669"/>
    <property type="project" value="InterPro"/>
</dbReference>
<dbReference type="PRINTS" id="PR00385">
    <property type="entry name" value="P450"/>
</dbReference>
<evidence type="ECO:0000256" key="1">
    <source>
        <dbReference type="ARBA" id="ARBA00010617"/>
    </source>
</evidence>
<dbReference type="PROSITE" id="PS00086">
    <property type="entry name" value="CYTOCHROME_P450"/>
    <property type="match status" value="1"/>
</dbReference>
<comment type="cofactor">
    <cofactor evidence="5">
        <name>heme</name>
        <dbReference type="ChEBI" id="CHEBI:30413"/>
    </cofactor>
</comment>
<keyword evidence="5 6" id="KW-0349">Heme</keyword>
<dbReference type="PANTHER" id="PTHR47950">
    <property type="entry name" value="CYTOCHROME P450, FAMILY 76, SUBFAMILY C, POLYPEPTIDE 5-RELATED"/>
    <property type="match status" value="1"/>
</dbReference>
<keyword evidence="2 5" id="KW-0479">Metal-binding</keyword>
<dbReference type="GO" id="GO:0020037">
    <property type="term" value="F:heme binding"/>
    <property type="evidence" value="ECO:0007669"/>
    <property type="project" value="InterPro"/>
</dbReference>
<evidence type="ECO:0000256" key="4">
    <source>
        <dbReference type="ARBA" id="ARBA00023004"/>
    </source>
</evidence>
<organism evidence="7">
    <name type="scientific">Fallopia multiflora</name>
    <name type="common">tuber fleeceflower</name>
    <dbReference type="NCBI Taxonomy" id="76025"/>
    <lineage>
        <taxon>Eukaryota</taxon>
        <taxon>Viridiplantae</taxon>
        <taxon>Streptophyta</taxon>
        <taxon>Embryophyta</taxon>
        <taxon>Tracheophyta</taxon>
        <taxon>Spermatophyta</taxon>
        <taxon>Magnoliopsida</taxon>
        <taxon>eudicotyledons</taxon>
        <taxon>Gunneridae</taxon>
        <taxon>Pentapetalae</taxon>
        <taxon>Caryophyllales</taxon>
        <taxon>Polygonaceae</taxon>
        <taxon>Polygonoideae</taxon>
        <taxon>Polygoneae</taxon>
        <taxon>Fallopia</taxon>
    </lineage>
</organism>
<reference evidence="7" key="1">
    <citation type="submission" date="2016-11" db="EMBL/GenBank/DDBJ databases">
        <title>Molecular cloning and characterization of cytochrome P450 genes involved in the biosynthesis of stibene glucoside in Polygonum multiflorum.</title>
        <authorList>
            <person name="Xia W."/>
        </authorList>
    </citation>
    <scope>NUCLEOTIDE SEQUENCE</scope>
</reference>
<evidence type="ECO:0000313" key="7">
    <source>
        <dbReference type="EMBL" id="ATO91436.1"/>
    </source>
</evidence>
<comment type="similarity">
    <text evidence="1 6">Belongs to the cytochrome P450 family.</text>
</comment>
<keyword evidence="3 6" id="KW-0560">Oxidoreductase</keyword>
<accession>A0A2D1PE09</accession>
<dbReference type="EMBL" id="KY217725">
    <property type="protein sequence ID" value="ATO91436.1"/>
    <property type="molecule type" value="mRNA"/>
</dbReference>
<evidence type="ECO:0000256" key="5">
    <source>
        <dbReference type="PIRSR" id="PIRSR602401-1"/>
    </source>
</evidence>
<evidence type="ECO:0000256" key="2">
    <source>
        <dbReference type="ARBA" id="ARBA00022723"/>
    </source>
</evidence>
<evidence type="ECO:0000256" key="6">
    <source>
        <dbReference type="RuleBase" id="RU000461"/>
    </source>
</evidence>
<dbReference type="InterPro" id="IPR001128">
    <property type="entry name" value="Cyt_P450"/>
</dbReference>
<dbReference type="SUPFAM" id="SSF48264">
    <property type="entry name" value="Cytochrome P450"/>
    <property type="match status" value="1"/>
</dbReference>
<keyword evidence="6" id="KW-0503">Monooxygenase</keyword>
<dbReference type="GO" id="GO:0004497">
    <property type="term" value="F:monooxygenase activity"/>
    <property type="evidence" value="ECO:0007669"/>
    <property type="project" value="UniProtKB-KW"/>
</dbReference>
<protein>
    <submittedName>
        <fullName evidence="7">Putative cytochrome P450</fullName>
    </submittedName>
</protein>
<gene>
    <name evidence="7" type="primary">CYP3</name>
</gene>
<dbReference type="FunFam" id="1.10.630.10:FF:000007">
    <property type="entry name" value="Cytochrome P450 76C4"/>
    <property type="match status" value="1"/>
</dbReference>
<dbReference type="InterPro" id="IPR036396">
    <property type="entry name" value="Cyt_P450_sf"/>
</dbReference>
<name>A0A2D1PE09_9CARY</name>
<dbReference type="InterPro" id="IPR002401">
    <property type="entry name" value="Cyt_P450_E_grp-I"/>
</dbReference>
<keyword evidence="4 5" id="KW-0408">Iron</keyword>
<sequence>MENLMLNMKSIVWAVLVWTLLQWLVSEKLLRVRRRLPPGPTSLPVIGNLHNLTKKPHKALAELAKIHGPLMYLRFGLMDTVVVSSSEVARQVLQKKDAQLSNRTVPDCFRALNFDEYSMAMMPPVHRWRIVRKIANTLLFSSKTLDANQEIRMKKIKDLISYVGNCSQARVAVNVGQVAFDTSLSLLSNTFFSMNLADPGSELSREFKQLTWDISRDAAKPNLADLFPVFKSVDPQGIKRRMASHFKKLLDVFDVIIDKRLASHKDGALESCNDVLDALLKICQDNSEDFELRQVRHMLIDLFFAGSETTSSTLEWAMAELLHEPTKLKATQEELGRVVGRGNFVEEADFARLPYLRAVLSETFRLHPPLPFLLPRKASSDTEVHGFKIPKDSQVFVNTWAIGRDPDVWKNPNEFEPERFLNSEIDFKGNHFELLPFGSGRRICVGLPLAIRMLPLMLGNLLNFFEWKLEDGVKPEAMDMDDKFGMALQKATPVYAIPVDITI</sequence>
<proteinExistence type="evidence at transcript level"/>
<evidence type="ECO:0000256" key="3">
    <source>
        <dbReference type="ARBA" id="ARBA00023002"/>
    </source>
</evidence>
<dbReference type="InterPro" id="IPR017972">
    <property type="entry name" value="Cyt_P450_CS"/>
</dbReference>
<dbReference type="PANTHER" id="PTHR47950:SF48">
    <property type="entry name" value="CYTOCHROME P450 FAMILY PROTEIN, EXPRESSED"/>
    <property type="match status" value="1"/>
</dbReference>
<dbReference type="AlphaFoldDB" id="A0A2D1PE09"/>
<dbReference type="Pfam" id="PF00067">
    <property type="entry name" value="p450"/>
    <property type="match status" value="1"/>
</dbReference>
<dbReference type="PRINTS" id="PR00463">
    <property type="entry name" value="EP450I"/>
</dbReference>
<dbReference type="GO" id="GO:0016705">
    <property type="term" value="F:oxidoreductase activity, acting on paired donors, with incorporation or reduction of molecular oxygen"/>
    <property type="evidence" value="ECO:0007669"/>
    <property type="project" value="InterPro"/>
</dbReference>
<dbReference type="CDD" id="cd11073">
    <property type="entry name" value="CYP76-like"/>
    <property type="match status" value="1"/>
</dbReference>
<feature type="binding site" description="axial binding residue" evidence="5">
    <location>
        <position position="444"/>
    </location>
    <ligand>
        <name>heme</name>
        <dbReference type="ChEBI" id="CHEBI:30413"/>
    </ligand>
    <ligandPart>
        <name>Fe</name>
        <dbReference type="ChEBI" id="CHEBI:18248"/>
    </ligandPart>
</feature>
<dbReference type="Gene3D" id="1.10.630.10">
    <property type="entry name" value="Cytochrome P450"/>
    <property type="match status" value="1"/>
</dbReference>